<evidence type="ECO:0000313" key="3">
    <source>
        <dbReference type="Proteomes" id="UP000041254"/>
    </source>
</evidence>
<accession>A0A0G4EJ19</accession>
<reference evidence="2 3" key="1">
    <citation type="submission" date="2014-11" db="EMBL/GenBank/DDBJ databases">
        <authorList>
            <person name="Zhu J."/>
            <person name="Qi W."/>
            <person name="Song R."/>
        </authorList>
    </citation>
    <scope>NUCLEOTIDE SEQUENCE [LARGE SCALE GENOMIC DNA]</scope>
</reference>
<feature type="region of interest" description="Disordered" evidence="1">
    <location>
        <begin position="144"/>
        <end position="167"/>
    </location>
</feature>
<dbReference type="EMBL" id="CDMY01000243">
    <property type="protein sequence ID" value="CEL96069.1"/>
    <property type="molecule type" value="Genomic_DNA"/>
</dbReference>
<sequence>MEVRPDLPPLPARGWQRTLSSGIADHNGSAGAALKDANIVVPTGPSVTRKVVVRRPAYRSFDDTAAVETSPERREWVQKGERENLSGGDGASKVGHAAATQVGESLDRIVFIHPDKPPVIYSHIAPEDRYPTTSPLASLVPSRAADTSATHMQSQYTSKPKPPTRPVVKVEPGRLAKRHDPVAMGARYRQEWQNLPRVVTGRARPRPATDVSRRLGFDDTHRG</sequence>
<protein>
    <submittedName>
        <fullName evidence="2">Uncharacterized protein</fullName>
    </submittedName>
</protein>
<feature type="compositionally biased region" description="Polar residues" evidence="1">
    <location>
        <begin position="145"/>
        <end position="158"/>
    </location>
</feature>
<feature type="region of interest" description="Disordered" evidence="1">
    <location>
        <begin position="66"/>
        <end position="96"/>
    </location>
</feature>
<evidence type="ECO:0000313" key="2">
    <source>
        <dbReference type="EMBL" id="CEL96069.1"/>
    </source>
</evidence>
<name>A0A0G4EJ19_VITBC</name>
<dbReference type="Proteomes" id="UP000041254">
    <property type="component" value="Unassembled WGS sequence"/>
</dbReference>
<organism evidence="2 3">
    <name type="scientific">Vitrella brassicaformis (strain CCMP3155)</name>
    <dbReference type="NCBI Taxonomy" id="1169540"/>
    <lineage>
        <taxon>Eukaryota</taxon>
        <taxon>Sar</taxon>
        <taxon>Alveolata</taxon>
        <taxon>Colpodellida</taxon>
        <taxon>Vitrellaceae</taxon>
        <taxon>Vitrella</taxon>
    </lineage>
</organism>
<feature type="compositionally biased region" description="Basic and acidic residues" evidence="1">
    <location>
        <begin position="211"/>
        <end position="223"/>
    </location>
</feature>
<feature type="region of interest" description="Disordered" evidence="1">
    <location>
        <begin position="198"/>
        <end position="223"/>
    </location>
</feature>
<dbReference type="AlphaFoldDB" id="A0A0G4EJ19"/>
<proteinExistence type="predicted"/>
<dbReference type="InParanoid" id="A0A0G4EJ19"/>
<keyword evidence="3" id="KW-1185">Reference proteome</keyword>
<feature type="compositionally biased region" description="Basic and acidic residues" evidence="1">
    <location>
        <begin position="70"/>
        <end position="84"/>
    </location>
</feature>
<evidence type="ECO:0000256" key="1">
    <source>
        <dbReference type="SAM" id="MobiDB-lite"/>
    </source>
</evidence>
<dbReference type="VEuPathDB" id="CryptoDB:Vbra_7512"/>
<gene>
    <name evidence="2" type="ORF">Vbra_7512</name>
</gene>